<organism evidence="3 4">
    <name type="scientific">Roseibium limicola</name>
    <dbReference type="NCBI Taxonomy" id="2816037"/>
    <lineage>
        <taxon>Bacteria</taxon>
        <taxon>Pseudomonadati</taxon>
        <taxon>Pseudomonadota</taxon>
        <taxon>Alphaproteobacteria</taxon>
        <taxon>Hyphomicrobiales</taxon>
        <taxon>Stappiaceae</taxon>
        <taxon>Roseibium</taxon>
    </lineage>
</organism>
<feature type="domain" description="Phosphatidic acid phosphatase type 2/haloperoxidase" evidence="2">
    <location>
        <begin position="112"/>
        <end position="238"/>
    </location>
</feature>
<dbReference type="EMBL" id="JAFLNF010000007">
    <property type="protein sequence ID" value="MBO0346749.1"/>
    <property type="molecule type" value="Genomic_DNA"/>
</dbReference>
<keyword evidence="1" id="KW-0472">Membrane</keyword>
<comment type="caution">
    <text evidence="3">The sequence shown here is derived from an EMBL/GenBank/DDBJ whole genome shotgun (WGS) entry which is preliminary data.</text>
</comment>
<sequence>MEDGLENKTMKTAALSAGCRWIAHRPVVSVCLYIVAVSAFFLLFPQVDLWASGLFYSDVGGFFAKSEPLLRRFRHLGPHLVKLIAIACLLTLLLKLVLPGRRPLMPLRMPVFLLTSLILGPGVLVNLILKNNWGRPRPVMVEIFGGDMPYQPVWKITQWCDTNCSFVSGEASAGMWLVAAVVFVAPLAWRPLFLAFFLPLSLLLSLNRIVFGGHFLSDTLLSWGLTLLVILLVHRLIYRPGAGGLRDSWLDEKFTRFGRRLHVEAKRTGARLSGAAHRFLGKFKSG</sequence>
<feature type="transmembrane region" description="Helical" evidence="1">
    <location>
        <begin position="30"/>
        <end position="56"/>
    </location>
</feature>
<name>A0A939JAA6_9HYPH</name>
<evidence type="ECO:0000256" key="1">
    <source>
        <dbReference type="SAM" id="Phobius"/>
    </source>
</evidence>
<feature type="transmembrane region" description="Helical" evidence="1">
    <location>
        <begin position="110"/>
        <end position="129"/>
    </location>
</feature>
<keyword evidence="1" id="KW-0812">Transmembrane</keyword>
<dbReference type="Gene3D" id="1.20.144.10">
    <property type="entry name" value="Phosphatidic acid phosphatase type 2/haloperoxidase"/>
    <property type="match status" value="1"/>
</dbReference>
<proteinExistence type="predicted"/>
<evidence type="ECO:0000259" key="2">
    <source>
        <dbReference type="Pfam" id="PF01569"/>
    </source>
</evidence>
<dbReference type="Proteomes" id="UP000664779">
    <property type="component" value="Unassembled WGS sequence"/>
</dbReference>
<dbReference type="Pfam" id="PF01569">
    <property type="entry name" value="PAP2"/>
    <property type="match status" value="1"/>
</dbReference>
<keyword evidence="1" id="KW-1133">Transmembrane helix</keyword>
<dbReference type="InterPro" id="IPR036938">
    <property type="entry name" value="PAP2/HPO_sf"/>
</dbReference>
<dbReference type="SUPFAM" id="SSF48317">
    <property type="entry name" value="Acid phosphatase/Vanadium-dependent haloperoxidase"/>
    <property type="match status" value="1"/>
</dbReference>
<gene>
    <name evidence="3" type="ORF">J0X15_16095</name>
</gene>
<evidence type="ECO:0000313" key="3">
    <source>
        <dbReference type="EMBL" id="MBO0346749.1"/>
    </source>
</evidence>
<feature type="transmembrane region" description="Helical" evidence="1">
    <location>
        <begin position="220"/>
        <end position="238"/>
    </location>
</feature>
<dbReference type="AlphaFoldDB" id="A0A939JAA6"/>
<keyword evidence="4" id="KW-1185">Reference proteome</keyword>
<feature type="transmembrane region" description="Helical" evidence="1">
    <location>
        <begin position="76"/>
        <end position="98"/>
    </location>
</feature>
<protein>
    <submittedName>
        <fullName evidence="3">Phosphatase PAP2 family protein</fullName>
    </submittedName>
</protein>
<accession>A0A939JAA6</accession>
<dbReference type="CDD" id="cd03396">
    <property type="entry name" value="PAP2_like_6"/>
    <property type="match status" value="1"/>
</dbReference>
<reference evidence="3" key="1">
    <citation type="submission" date="2021-03" db="EMBL/GenBank/DDBJ databases">
        <title>Roseibium sp. CAU 1637 isolated from Incheon.</title>
        <authorList>
            <person name="Kim W."/>
        </authorList>
    </citation>
    <scope>NUCLEOTIDE SEQUENCE</scope>
    <source>
        <strain evidence="3">CAU 1637</strain>
    </source>
</reference>
<feature type="transmembrane region" description="Helical" evidence="1">
    <location>
        <begin position="171"/>
        <end position="189"/>
    </location>
</feature>
<dbReference type="InterPro" id="IPR000326">
    <property type="entry name" value="PAP2/HPO"/>
</dbReference>
<evidence type="ECO:0000313" key="4">
    <source>
        <dbReference type="Proteomes" id="UP000664779"/>
    </source>
</evidence>